<keyword evidence="2" id="KW-1185">Reference proteome</keyword>
<gene>
    <name evidence="1" type="ORF">H6G68_03355</name>
</gene>
<name>A0ABR8IZQ2_9NOST</name>
<reference evidence="1 2" key="1">
    <citation type="journal article" date="2020" name="ISME J.">
        <title>Comparative genomics reveals insights into cyanobacterial evolution and habitat adaptation.</title>
        <authorList>
            <person name="Chen M.Y."/>
            <person name="Teng W.K."/>
            <person name="Zhao L."/>
            <person name="Hu C.X."/>
            <person name="Zhou Y.K."/>
            <person name="Han B.P."/>
            <person name="Song L.R."/>
            <person name="Shu W.S."/>
        </authorList>
    </citation>
    <scope>NUCLEOTIDE SEQUENCE [LARGE SCALE GENOMIC DNA]</scope>
    <source>
        <strain evidence="1 2">FACHB-362</strain>
    </source>
</reference>
<evidence type="ECO:0000313" key="1">
    <source>
        <dbReference type="EMBL" id="MBD2690800.1"/>
    </source>
</evidence>
<accession>A0ABR8IZQ2</accession>
<protein>
    <submittedName>
        <fullName evidence="1">Uncharacterized protein</fullName>
    </submittedName>
</protein>
<comment type="caution">
    <text evidence="1">The sequence shown here is derived from an EMBL/GenBank/DDBJ whole genome shotgun (WGS) entry which is preliminary data.</text>
</comment>
<organism evidence="1 2">
    <name type="scientific">Anabaena catenula FACHB-362</name>
    <dbReference type="NCBI Taxonomy" id="2692877"/>
    <lineage>
        <taxon>Bacteria</taxon>
        <taxon>Bacillati</taxon>
        <taxon>Cyanobacteriota</taxon>
        <taxon>Cyanophyceae</taxon>
        <taxon>Nostocales</taxon>
        <taxon>Nostocaceae</taxon>
        <taxon>Anabaena</taxon>
    </lineage>
</organism>
<dbReference type="EMBL" id="JACJTQ010000003">
    <property type="protein sequence ID" value="MBD2690800.1"/>
    <property type="molecule type" value="Genomic_DNA"/>
</dbReference>
<sequence>MNSVVETFPETSLPGFWYEIKSYSYMESATPKYLNTPSTRFPQAAGLVPLLQLVISNINSRRLKLQNNLRVCASVLLGSGREFWINWSSIQDLQFTYIIILVEV</sequence>
<dbReference type="RefSeq" id="WP_190905348.1">
    <property type="nucleotide sequence ID" value="NZ_JACJTQ010000003.1"/>
</dbReference>
<dbReference type="Proteomes" id="UP000660381">
    <property type="component" value="Unassembled WGS sequence"/>
</dbReference>
<proteinExistence type="predicted"/>
<evidence type="ECO:0000313" key="2">
    <source>
        <dbReference type="Proteomes" id="UP000660381"/>
    </source>
</evidence>